<evidence type="ECO:0000256" key="1">
    <source>
        <dbReference type="SAM" id="MobiDB-lite"/>
    </source>
</evidence>
<feature type="region of interest" description="Disordered" evidence="1">
    <location>
        <begin position="107"/>
        <end position="127"/>
    </location>
</feature>
<dbReference type="InterPro" id="IPR050707">
    <property type="entry name" value="HTH_MetabolicPath_Reg"/>
</dbReference>
<dbReference type="InterPro" id="IPR014757">
    <property type="entry name" value="Tscrpt_reg_IclR_C"/>
</dbReference>
<proteinExistence type="predicted"/>
<evidence type="ECO:0000313" key="3">
    <source>
        <dbReference type="EMBL" id="MFB9073691.1"/>
    </source>
</evidence>
<comment type="caution">
    <text evidence="3">The sequence shown here is derived from an EMBL/GenBank/DDBJ whole genome shotgun (WGS) entry which is preliminary data.</text>
</comment>
<dbReference type="SUPFAM" id="SSF55781">
    <property type="entry name" value="GAF domain-like"/>
    <property type="match status" value="1"/>
</dbReference>
<name>A0ABV5G433_9MICC</name>
<dbReference type="PANTHER" id="PTHR30136">
    <property type="entry name" value="HELIX-TURN-HELIX TRANSCRIPTIONAL REGULATOR, ICLR FAMILY"/>
    <property type="match status" value="1"/>
</dbReference>
<dbReference type="PROSITE" id="PS51078">
    <property type="entry name" value="ICLR_ED"/>
    <property type="match status" value="1"/>
</dbReference>
<evidence type="ECO:0000259" key="2">
    <source>
        <dbReference type="PROSITE" id="PS51078"/>
    </source>
</evidence>
<feature type="domain" description="IclR-ED" evidence="2">
    <location>
        <begin position="1"/>
        <end position="107"/>
    </location>
</feature>
<organism evidence="3 4">
    <name type="scientific">Citricoccus parietis</name>
    <dbReference type="NCBI Taxonomy" id="592307"/>
    <lineage>
        <taxon>Bacteria</taxon>
        <taxon>Bacillati</taxon>
        <taxon>Actinomycetota</taxon>
        <taxon>Actinomycetes</taxon>
        <taxon>Micrococcales</taxon>
        <taxon>Micrococcaceae</taxon>
        <taxon>Citricoccus</taxon>
    </lineage>
</organism>
<dbReference type="Pfam" id="PF01614">
    <property type="entry name" value="IclR_C"/>
    <property type="match status" value="1"/>
</dbReference>
<feature type="compositionally biased region" description="Low complexity" evidence="1">
    <location>
        <begin position="107"/>
        <end position="121"/>
    </location>
</feature>
<sequence>MVLLASAPAAVRQDVLASPLKRYTDHTITDPDTLRRMLAEVHRTGVAVLTETITLGTFAVGVPVRGPSERVVAALSVTLKIDGSRTVHQVLPALNATARALSRALGSASSGISPPGAPGSAVQPFAV</sequence>
<dbReference type="EMBL" id="JBHMFI010000001">
    <property type="protein sequence ID" value="MFB9073691.1"/>
    <property type="molecule type" value="Genomic_DNA"/>
</dbReference>
<dbReference type="Proteomes" id="UP001589575">
    <property type="component" value="Unassembled WGS sequence"/>
</dbReference>
<keyword evidence="4" id="KW-1185">Reference proteome</keyword>
<gene>
    <name evidence="3" type="ORF">ACFFX0_21795</name>
</gene>
<accession>A0ABV5G433</accession>
<reference evidence="3 4" key="1">
    <citation type="submission" date="2024-09" db="EMBL/GenBank/DDBJ databases">
        <authorList>
            <person name="Sun Q."/>
            <person name="Mori K."/>
        </authorList>
    </citation>
    <scope>NUCLEOTIDE SEQUENCE [LARGE SCALE GENOMIC DNA]</scope>
    <source>
        <strain evidence="3 4">CCM 7609</strain>
    </source>
</reference>
<dbReference type="PANTHER" id="PTHR30136:SF24">
    <property type="entry name" value="HTH-TYPE TRANSCRIPTIONAL REPRESSOR ALLR"/>
    <property type="match status" value="1"/>
</dbReference>
<dbReference type="InterPro" id="IPR029016">
    <property type="entry name" value="GAF-like_dom_sf"/>
</dbReference>
<evidence type="ECO:0000313" key="4">
    <source>
        <dbReference type="Proteomes" id="UP001589575"/>
    </source>
</evidence>
<dbReference type="Gene3D" id="3.30.450.40">
    <property type="match status" value="1"/>
</dbReference>
<protein>
    <submittedName>
        <fullName evidence="3">IclR family transcriptional regulator C-terminal domain-containing protein</fullName>
    </submittedName>
</protein>